<reference evidence="9" key="1">
    <citation type="submission" date="2021-01" db="UniProtKB">
        <authorList>
            <consortium name="EnsemblMetazoa"/>
        </authorList>
    </citation>
    <scope>IDENTIFICATION</scope>
</reference>
<dbReference type="InterPro" id="IPR038900">
    <property type="entry name" value="TMC"/>
</dbReference>
<evidence type="ECO:0000256" key="3">
    <source>
        <dbReference type="ARBA" id="ARBA00022692"/>
    </source>
</evidence>
<feature type="transmembrane region" description="Helical" evidence="7">
    <location>
        <begin position="516"/>
        <end position="534"/>
    </location>
</feature>
<evidence type="ECO:0000256" key="6">
    <source>
        <dbReference type="SAM" id="MobiDB-lite"/>
    </source>
</evidence>
<keyword evidence="4 7" id="KW-1133">Transmembrane helix</keyword>
<dbReference type="Pfam" id="PF07810">
    <property type="entry name" value="TMC"/>
    <property type="match status" value="1"/>
</dbReference>
<feature type="transmembrane region" description="Helical" evidence="7">
    <location>
        <begin position="437"/>
        <end position="458"/>
    </location>
</feature>
<feature type="transmembrane region" description="Helical" evidence="7">
    <location>
        <begin position="571"/>
        <end position="594"/>
    </location>
</feature>
<comment type="subcellular location">
    <subcellularLocation>
        <location evidence="1">Membrane</location>
        <topology evidence="1">Multi-pass membrane protein</topology>
    </subcellularLocation>
</comment>
<keyword evidence="3 7" id="KW-0812">Transmembrane</keyword>
<feature type="transmembrane region" description="Helical" evidence="7">
    <location>
        <begin position="681"/>
        <end position="701"/>
    </location>
</feature>
<evidence type="ECO:0000256" key="7">
    <source>
        <dbReference type="SAM" id="Phobius"/>
    </source>
</evidence>
<proteinExistence type="inferred from homology"/>
<dbReference type="OrthoDB" id="1936208at2759"/>
<comment type="similarity">
    <text evidence="2">Belongs to the TMC family.</text>
</comment>
<keyword evidence="10" id="KW-1185">Reference proteome</keyword>
<feature type="transmembrane region" description="Helical" evidence="7">
    <location>
        <begin position="301"/>
        <end position="319"/>
    </location>
</feature>
<dbReference type="PANTHER" id="PTHR23302">
    <property type="entry name" value="TRANSMEMBRANE CHANNEL-RELATED"/>
    <property type="match status" value="1"/>
</dbReference>
<feature type="region of interest" description="Disordered" evidence="6">
    <location>
        <begin position="1"/>
        <end position="35"/>
    </location>
</feature>
<accession>A0A7M5U244</accession>
<keyword evidence="5 7" id="KW-0472">Membrane</keyword>
<feature type="transmembrane region" description="Helical" evidence="7">
    <location>
        <begin position="231"/>
        <end position="249"/>
    </location>
</feature>
<evidence type="ECO:0000256" key="4">
    <source>
        <dbReference type="ARBA" id="ARBA00022989"/>
    </source>
</evidence>
<dbReference type="GO" id="GO:0005886">
    <property type="term" value="C:plasma membrane"/>
    <property type="evidence" value="ECO:0007669"/>
    <property type="project" value="InterPro"/>
</dbReference>
<dbReference type="AlphaFoldDB" id="A0A7M5U244"/>
<evidence type="ECO:0000259" key="8">
    <source>
        <dbReference type="Pfam" id="PF07810"/>
    </source>
</evidence>
<dbReference type="RefSeq" id="XP_066934713.1">
    <property type="nucleotide sequence ID" value="XM_067078612.1"/>
</dbReference>
<sequence length="743" mass="85180">MSSKYSPPSSSDCQTNRFGEREDLETSGELDNPSFEGIEYDSFAQYQPEDLEEDYLNRQIEDEDDGQTEEELFEAGLKKSLPSTELRKIHTLARAGTLHRIKVRTPLEDVNYDATDGNVPGPSSGQNTLEVEDVFLSDDLMVEPVDPENIRYMTTTLQHKRSVRQRVKGKNEERPLSGWENFKLERAMRYTKFKNNVKESFTQFTIWKGHMKEIEGLFGTGVLSYFTFLRWLLYINLIVSLLTLCFLFVPQMIYEQSARILPSSDFTGIDLLTGEGYFNHTELYYGTYTDKAINGRYNMRYAYLLVGGGYFLICIIVLVKSMASSYNQNFIISGGDNVAPFSSKVFCAWDYGICNKETARIKMKSFAQDMLETLGSKRGKFKTDCFSFCLVIFLRVLMNMITMALLFGSAFLIYYVSDMSVEESFESNHVEHGIKGLLPAITMSVINLIVPSGFRLIASIENYSNPKYELTINLLRTITLKLASLVVYVVTVIVRLSTINREVRQEKCWENFIGQAFYKLAVIDFIAVLLATFFEEFIRNIVAKKCCSKHLPGFDISKNVLNLIYCQGICWLGTFYCPLLPFINVLKLFITFYVKKVSVVRNCRPSTRPFKASKMLLWFLCLLSLMLMLALVVIGYIMMDDETLKPSTICGPFRGQERIYDIVSDIINETPTTIRKIVNSLSSLPVIAAILFFMGLLSYYFRMRKVSNEKKIQLLKQQLALAGQDKKFLIEKLRLIMRAEHVD</sequence>
<dbReference type="RefSeq" id="XP_066934714.1">
    <property type="nucleotide sequence ID" value="XM_067078613.1"/>
</dbReference>
<dbReference type="EnsemblMetazoa" id="CLYHEMT005132.3">
    <property type="protein sequence ID" value="CLYHEMP005132.3"/>
    <property type="gene ID" value="CLYHEMG005132"/>
</dbReference>
<dbReference type="PANTHER" id="PTHR23302:SF43">
    <property type="entry name" value="TMC DOMAIN-CONTAINING PROTEIN"/>
    <property type="match status" value="1"/>
</dbReference>
<dbReference type="GeneID" id="136822372"/>
<feature type="transmembrane region" description="Helical" evidence="7">
    <location>
        <begin position="478"/>
        <end position="496"/>
    </location>
</feature>
<evidence type="ECO:0000256" key="2">
    <source>
        <dbReference type="ARBA" id="ARBA00006510"/>
    </source>
</evidence>
<evidence type="ECO:0000256" key="5">
    <source>
        <dbReference type="ARBA" id="ARBA00023136"/>
    </source>
</evidence>
<organism evidence="9 10">
    <name type="scientific">Clytia hemisphaerica</name>
    <dbReference type="NCBI Taxonomy" id="252671"/>
    <lineage>
        <taxon>Eukaryota</taxon>
        <taxon>Metazoa</taxon>
        <taxon>Cnidaria</taxon>
        <taxon>Hydrozoa</taxon>
        <taxon>Hydroidolina</taxon>
        <taxon>Leptothecata</taxon>
        <taxon>Obeliida</taxon>
        <taxon>Clytiidae</taxon>
        <taxon>Clytia</taxon>
    </lineage>
</organism>
<evidence type="ECO:0000313" key="10">
    <source>
        <dbReference type="Proteomes" id="UP000594262"/>
    </source>
</evidence>
<feature type="compositionally biased region" description="Low complexity" evidence="6">
    <location>
        <begin position="1"/>
        <end position="11"/>
    </location>
</feature>
<feature type="transmembrane region" description="Helical" evidence="7">
    <location>
        <begin position="392"/>
        <end position="416"/>
    </location>
</feature>
<dbReference type="InterPro" id="IPR012496">
    <property type="entry name" value="TMC_dom"/>
</dbReference>
<dbReference type="GO" id="GO:0008381">
    <property type="term" value="F:mechanosensitive monoatomic ion channel activity"/>
    <property type="evidence" value="ECO:0007669"/>
    <property type="project" value="TreeGrafter"/>
</dbReference>
<dbReference type="Proteomes" id="UP000594262">
    <property type="component" value="Unplaced"/>
</dbReference>
<protein>
    <recommendedName>
        <fullName evidence="8">TMC domain-containing protein</fullName>
    </recommendedName>
</protein>
<evidence type="ECO:0000256" key="1">
    <source>
        <dbReference type="ARBA" id="ARBA00004141"/>
    </source>
</evidence>
<feature type="domain" description="TMC" evidence="8">
    <location>
        <begin position="508"/>
        <end position="613"/>
    </location>
</feature>
<evidence type="ECO:0000313" key="9">
    <source>
        <dbReference type="EnsemblMetazoa" id="CLYHEMP005132.3"/>
    </source>
</evidence>
<name>A0A7M5U244_9CNID</name>
<feature type="transmembrane region" description="Helical" evidence="7">
    <location>
        <begin position="615"/>
        <end position="638"/>
    </location>
</feature>